<evidence type="ECO:0000256" key="6">
    <source>
        <dbReference type="ARBA" id="ARBA00022485"/>
    </source>
</evidence>
<dbReference type="Pfam" id="PF01568">
    <property type="entry name" value="Molydop_binding"/>
    <property type="match status" value="1"/>
</dbReference>
<dbReference type="InterPro" id="IPR003097">
    <property type="entry name" value="CysJ-like_FAD-binding"/>
</dbReference>
<keyword evidence="15" id="KW-0411">Iron-sulfur</keyword>
<keyword evidence="6" id="KW-0004">4Fe-4S</keyword>
<dbReference type="CDD" id="cd02791">
    <property type="entry name" value="MopB_CT_Nitrate-R-NapA-like"/>
    <property type="match status" value="1"/>
</dbReference>
<dbReference type="InterPro" id="IPR006656">
    <property type="entry name" value="Mopterin_OxRdtase"/>
</dbReference>
<keyword evidence="22" id="KW-1185">Reference proteome</keyword>
<comment type="cofactor">
    <cofactor evidence="4">
        <name>FAD</name>
        <dbReference type="ChEBI" id="CHEBI:57692"/>
    </cofactor>
</comment>
<evidence type="ECO:0000256" key="12">
    <source>
        <dbReference type="ARBA" id="ARBA00022857"/>
    </source>
</evidence>
<dbReference type="InterPro" id="IPR001433">
    <property type="entry name" value="OxRdtase_FAD/NAD-bd"/>
</dbReference>
<dbReference type="Gene3D" id="1.20.990.10">
    <property type="entry name" value="NADPH-cytochrome p450 Reductase, Chain A, domain 3"/>
    <property type="match status" value="1"/>
</dbReference>
<evidence type="ECO:0000256" key="2">
    <source>
        <dbReference type="ARBA" id="ARBA00001942"/>
    </source>
</evidence>
<dbReference type="InterPro" id="IPR006963">
    <property type="entry name" value="Mopterin_OxRdtase_4Fe-4S_dom"/>
</dbReference>
<evidence type="ECO:0000256" key="17">
    <source>
        <dbReference type="SAM" id="MobiDB-lite"/>
    </source>
</evidence>
<keyword evidence="16" id="KW-0534">Nitrate assimilation</keyword>
<dbReference type="PROSITE" id="PS50902">
    <property type="entry name" value="FLAVODOXIN_LIKE"/>
    <property type="match status" value="2"/>
</dbReference>
<evidence type="ECO:0000313" key="22">
    <source>
        <dbReference type="Proteomes" id="UP001059836"/>
    </source>
</evidence>
<dbReference type="EMBL" id="CP045809">
    <property type="protein sequence ID" value="QHN36429.1"/>
    <property type="molecule type" value="Genomic_DNA"/>
</dbReference>
<dbReference type="InterPro" id="IPR006655">
    <property type="entry name" value="Mopterin_OxRdtase_prok_CS"/>
</dbReference>
<dbReference type="CDD" id="cd06199">
    <property type="entry name" value="SiR"/>
    <property type="match status" value="1"/>
</dbReference>
<feature type="domain" description="Flavodoxin-like" evidence="18">
    <location>
        <begin position="864"/>
        <end position="1000"/>
    </location>
</feature>
<comment type="similarity">
    <text evidence="5">Belongs to the prokaryotic molybdopterin-containing oxidoreductase family. NasA/NapA/NarB subfamily.</text>
</comment>
<dbReference type="Gene3D" id="3.40.50.740">
    <property type="match status" value="1"/>
</dbReference>
<organism evidence="21 22">
    <name type="scientific">Gordonia pseudamarae</name>
    <dbReference type="NCBI Taxonomy" id="2831662"/>
    <lineage>
        <taxon>Bacteria</taxon>
        <taxon>Bacillati</taxon>
        <taxon>Actinomycetota</taxon>
        <taxon>Actinomycetes</taxon>
        <taxon>Mycobacteriales</taxon>
        <taxon>Gordoniaceae</taxon>
        <taxon>Gordonia</taxon>
    </lineage>
</organism>
<sequence>MTTTTVSSLCAYCGVGCGVDFTVDGDAKVTKSAGRKNHPTNFGRLCTKGSTTADMLNAGGRLTTAQVRPTRGDEPTAIDVDIAITHTARRLRAIIDEHGPDAVALYVSGQMSLEAQYLSNKLTKGFIGTNQIESNSRLCMASAGTGYKQTFGSDAPPGSYQDFDHADVFFVIGANMADCHPILFLRMMDRVKAGAKLIVVDPRRNTTAEKADLFLQVKGGTDLALLNGLLHLIIENGHTDPEFIADFTDGFEQMPEFAAQYPPDVVAQTCGIDADDLRRAAELIGTAENWMSCWTMGLNQSTHGTWNTNALLNLHMATGALCRTGSGPFSLTGQPNAMGGREMGYMGPGLPGQRAVLSDDDRAFCENIWGVPEGTLHTRLGGGTIDMYAKMAAGDIKACWIICTNPVASVANRKTVIEGLERAELVIVQETFVDMETSAYADVVLPASLWSESTGVFINSERNLTLFEPALRAPGQAIPDWQIIARVACEMGYADAFTYADAEEIFEEIKQFHNPRTGYDIRGVTYDRLRKTPMQWPCPPPSEERPDPTADGARNPIRYLNDGISQSLFTAPDGSIPRLAFATPNRRAQFFARPHMDPFEMPDDDYPILLNTGRLAHQWHTMTKTGRVAKLTKLNPGPFIEIHPDDAGRFGISEGDPVEVASRRGRAVLPASVSDRVRPGNCFAPFHWNDSFGEHLAINAVTSDAIDPASQQPEFKVCAVTLTKVKIPAVSAKPDAEPTAAETTAGAETTEKWRPELLTLLAQSLGVTGIAAPEPNDAERIYLAGLVAGLQANPAGVPTIPPDAPLRPEIRNWVAGLLSGMFARSHIVGAAAALPAGSAGITAAAPGEVIIDAETTAEAAVQTVTVIWASQTGNTEEFVGECVARLKDSGREVISSAMDDVDVTALTGTVLVLTATTGDGDPPDNGSSFWDALSADSAPSLAGVNYAVLGFGDSNYDDFCGHARNLDERIGALGGTRIADRASCEPDYGDTARAWLDTVLTALSSTPTADTAESPAEKVTVTWASQTGTAEEFAEQCIARLKESGREVVARAMDELDINDLTGTTLFLSSTTGDGDPPDNGSSFWDALSADSAPDLSGVNFSVLAFGDSSYDDFCGHGRKLDERIGALGGTRIADRADCEPDYEDTAGGWLDKIVTAMSHRQAPDSSTGTPDDRVVVVSEPADSSAAPSIRTGTFSRKKPFVTTLTRNHRLNADGSAKDVRNLAFHLPSDILPYTAGDALGVWPLNSHPLIDEWLAVTGLDENTRVNVWGDDMTFRRALRERLEFAKISADFVRFVAERNGSDDLHNLATPGNKQALGEWAWGRQPVDVLAEYPVTASAEEWVEVFKSLTPRQYSISSSPREKPDEVQLTVSTVRYNRFGVPRGGVCSTFLADHADDDQDIGVFVTHAANFGPPADPDAPMIMIGPGTGIAPFRGFLHERQALGHEGHNWLFFGEQYSATDFYYRDELTSMLSDGLLTRLDVAFSRDQDRKIYVQDRMREQGAELYRWLHDGAHVYVCGDASRMAKDVDRTLKGIVAQHGKLSPKSAEAYVKALAAEKRYVRDVY</sequence>
<keyword evidence="12" id="KW-0521">NADP</keyword>
<evidence type="ECO:0000256" key="9">
    <source>
        <dbReference type="ARBA" id="ARBA00022643"/>
    </source>
</evidence>
<dbReference type="Gene3D" id="2.40.40.20">
    <property type="match status" value="1"/>
</dbReference>
<keyword evidence="10" id="KW-0479">Metal-binding</keyword>
<comment type="cofactor">
    <cofactor evidence="3">
        <name>[4Fe-4S] cluster</name>
        <dbReference type="ChEBI" id="CHEBI:49883"/>
    </cofactor>
</comment>
<dbReference type="SUPFAM" id="SSF52343">
    <property type="entry name" value="Ferredoxin reductase-like, C-terminal NADP-linked domain"/>
    <property type="match status" value="1"/>
</dbReference>
<keyword evidence="7" id="KW-0500">Molybdenum</keyword>
<evidence type="ECO:0000256" key="15">
    <source>
        <dbReference type="ARBA" id="ARBA00023014"/>
    </source>
</evidence>
<evidence type="ECO:0000256" key="7">
    <source>
        <dbReference type="ARBA" id="ARBA00022505"/>
    </source>
</evidence>
<dbReference type="InterPro" id="IPR009010">
    <property type="entry name" value="Asp_de-COase-like_dom_sf"/>
</dbReference>
<dbReference type="SUPFAM" id="SSF50692">
    <property type="entry name" value="ADC-like"/>
    <property type="match status" value="1"/>
</dbReference>
<keyword evidence="14" id="KW-0408">Iron</keyword>
<dbReference type="Gene3D" id="2.20.25.90">
    <property type="entry name" value="ADC-like domains"/>
    <property type="match status" value="1"/>
</dbReference>
<comment type="cofactor">
    <cofactor evidence="1">
        <name>FMN</name>
        <dbReference type="ChEBI" id="CHEBI:58210"/>
    </cofactor>
</comment>
<dbReference type="SMART" id="SM00926">
    <property type="entry name" value="Molybdop_Fe4S4"/>
    <property type="match status" value="1"/>
</dbReference>
<dbReference type="InterPro" id="IPR006657">
    <property type="entry name" value="MoPterin_dinucl-bd_dom"/>
</dbReference>
<feature type="region of interest" description="Disordered" evidence="17">
    <location>
        <begin position="532"/>
        <end position="554"/>
    </location>
</feature>
<accession>A0ABX6IKK9</accession>
<feature type="domain" description="4Fe-4S Mo/W bis-MGD-type" evidence="20">
    <location>
        <begin position="3"/>
        <end position="60"/>
    </location>
</feature>
<evidence type="ECO:0000256" key="5">
    <source>
        <dbReference type="ARBA" id="ARBA00008747"/>
    </source>
</evidence>
<dbReference type="PROSITE" id="PS51384">
    <property type="entry name" value="FAD_FR"/>
    <property type="match status" value="1"/>
</dbReference>
<dbReference type="Gene3D" id="3.40.50.80">
    <property type="entry name" value="Nucleotide-binding domain of ferredoxin-NADP reductase (FNR) module"/>
    <property type="match status" value="1"/>
</dbReference>
<proteinExistence type="inferred from homology"/>
<evidence type="ECO:0000256" key="8">
    <source>
        <dbReference type="ARBA" id="ARBA00022630"/>
    </source>
</evidence>
<dbReference type="PROSITE" id="PS00932">
    <property type="entry name" value="MOLYBDOPTERIN_PROK_3"/>
    <property type="match status" value="1"/>
</dbReference>
<dbReference type="InterPro" id="IPR017938">
    <property type="entry name" value="Riboflavin_synthase-like_b-brl"/>
</dbReference>
<keyword evidence="9" id="KW-0288">FMN</keyword>
<evidence type="ECO:0000256" key="1">
    <source>
        <dbReference type="ARBA" id="ARBA00001917"/>
    </source>
</evidence>
<dbReference type="Gene3D" id="2.40.30.10">
    <property type="entry name" value="Translation factors"/>
    <property type="match status" value="1"/>
</dbReference>
<dbReference type="InterPro" id="IPR023173">
    <property type="entry name" value="NADPH_Cyt_P450_Rdtase_alpha"/>
</dbReference>
<dbReference type="Pfam" id="PF00258">
    <property type="entry name" value="Flavodoxin_1"/>
    <property type="match status" value="2"/>
</dbReference>
<protein>
    <submittedName>
        <fullName evidence="21">Molybdopterin-dependent oxidoreductase</fullName>
    </submittedName>
</protein>
<evidence type="ECO:0000256" key="4">
    <source>
        <dbReference type="ARBA" id="ARBA00001974"/>
    </source>
</evidence>
<dbReference type="Pfam" id="PF00175">
    <property type="entry name" value="NAD_binding_1"/>
    <property type="match status" value="1"/>
</dbReference>
<dbReference type="Gene3D" id="3.40.228.10">
    <property type="entry name" value="Dimethylsulfoxide Reductase, domain 2"/>
    <property type="match status" value="1"/>
</dbReference>
<dbReference type="SUPFAM" id="SSF53706">
    <property type="entry name" value="Formate dehydrogenase/DMSO reductase, domains 1-3"/>
    <property type="match status" value="1"/>
</dbReference>
<dbReference type="InterPro" id="IPR039261">
    <property type="entry name" value="FNR_nucleotide-bd"/>
</dbReference>
<evidence type="ECO:0000259" key="20">
    <source>
        <dbReference type="PROSITE" id="PS51669"/>
    </source>
</evidence>
<dbReference type="Pfam" id="PF00667">
    <property type="entry name" value="FAD_binding_1"/>
    <property type="match status" value="1"/>
</dbReference>
<evidence type="ECO:0000256" key="3">
    <source>
        <dbReference type="ARBA" id="ARBA00001966"/>
    </source>
</evidence>
<dbReference type="SUPFAM" id="SSF63380">
    <property type="entry name" value="Riboflavin synthase domain-like"/>
    <property type="match status" value="1"/>
</dbReference>
<dbReference type="PROSITE" id="PS51669">
    <property type="entry name" value="4FE4S_MOW_BIS_MGD"/>
    <property type="match status" value="1"/>
</dbReference>
<dbReference type="InterPro" id="IPR017927">
    <property type="entry name" value="FAD-bd_FR_type"/>
</dbReference>
<evidence type="ECO:0000259" key="19">
    <source>
        <dbReference type="PROSITE" id="PS51384"/>
    </source>
</evidence>
<comment type="cofactor">
    <cofactor evidence="2">
        <name>Mo-bis(molybdopterin guanine dinucleotide)</name>
        <dbReference type="ChEBI" id="CHEBI:60539"/>
    </cofactor>
</comment>
<dbReference type="InterPro" id="IPR001094">
    <property type="entry name" value="Flavdoxin-like"/>
</dbReference>
<evidence type="ECO:0000256" key="11">
    <source>
        <dbReference type="ARBA" id="ARBA00022827"/>
    </source>
</evidence>
<gene>
    <name evidence="21" type="ORF">GII31_17610</name>
</gene>
<feature type="domain" description="Flavodoxin-like" evidence="18">
    <location>
        <begin position="1019"/>
        <end position="1155"/>
    </location>
</feature>
<keyword evidence="13" id="KW-0560">Oxidoreductase</keyword>
<evidence type="ECO:0000313" key="21">
    <source>
        <dbReference type="EMBL" id="QHN36429.1"/>
    </source>
</evidence>
<reference evidence="21" key="1">
    <citation type="journal article" date="2021" name="Nat. Microbiol.">
        <title>Cocultivation of an ultrasmall environmental parasitic bacterium with lytic ability against bacteria associated with wastewater foams.</title>
        <authorList>
            <person name="Batinovic S."/>
            <person name="Rose J.J.A."/>
            <person name="Ratcliffe J."/>
            <person name="Seviour R.J."/>
            <person name="Petrovski S."/>
        </authorList>
    </citation>
    <scope>NUCLEOTIDE SEQUENCE</scope>
    <source>
        <strain evidence="21">CON9</strain>
    </source>
</reference>
<dbReference type="PANTHER" id="PTHR43105">
    <property type="entry name" value="RESPIRATORY NITRATE REDUCTASE"/>
    <property type="match status" value="1"/>
</dbReference>
<dbReference type="Pfam" id="PF04879">
    <property type="entry name" value="Molybdop_Fe4S4"/>
    <property type="match status" value="1"/>
</dbReference>
<dbReference type="InterPro" id="IPR001709">
    <property type="entry name" value="Flavoprot_Pyr_Nucl_cyt_Rdtase"/>
</dbReference>
<dbReference type="Proteomes" id="UP001059836">
    <property type="component" value="Chromosome"/>
</dbReference>
<evidence type="ECO:0000259" key="18">
    <source>
        <dbReference type="PROSITE" id="PS50902"/>
    </source>
</evidence>
<keyword evidence="11" id="KW-0274">FAD</keyword>
<dbReference type="CDD" id="cd02754">
    <property type="entry name" value="MopB_Nitrate-R-NapA-like"/>
    <property type="match status" value="1"/>
</dbReference>
<dbReference type="SUPFAM" id="SSF52218">
    <property type="entry name" value="Flavoproteins"/>
    <property type="match status" value="2"/>
</dbReference>
<dbReference type="InterPro" id="IPR050123">
    <property type="entry name" value="Prok_molybdopt-oxidoreductase"/>
</dbReference>
<feature type="domain" description="FAD-binding FR-type" evidence="19">
    <location>
        <begin position="1198"/>
        <end position="1414"/>
    </location>
</feature>
<dbReference type="PANTHER" id="PTHR43105:SF9">
    <property type="entry name" value="NADPH-FE(3+) OXIDOREDUCTASE SUBUNIT ALPHA"/>
    <property type="match status" value="1"/>
</dbReference>
<name>A0ABX6IKK9_9ACTN</name>
<evidence type="ECO:0000256" key="13">
    <source>
        <dbReference type="ARBA" id="ARBA00023002"/>
    </source>
</evidence>
<dbReference type="InterPro" id="IPR008254">
    <property type="entry name" value="Flavodoxin/NO_synth"/>
</dbReference>
<evidence type="ECO:0000256" key="14">
    <source>
        <dbReference type="ARBA" id="ARBA00023004"/>
    </source>
</evidence>
<evidence type="ECO:0000256" key="16">
    <source>
        <dbReference type="ARBA" id="ARBA00023063"/>
    </source>
</evidence>
<dbReference type="PRINTS" id="PR00371">
    <property type="entry name" value="FPNCR"/>
</dbReference>
<dbReference type="InterPro" id="IPR041957">
    <property type="entry name" value="CT_Nitrate-R-NapA-like"/>
</dbReference>
<dbReference type="Gene3D" id="3.40.50.360">
    <property type="match status" value="2"/>
</dbReference>
<dbReference type="RefSeq" id="WP_260840080.1">
    <property type="nucleotide sequence ID" value="NZ_CP045809.1"/>
</dbReference>
<evidence type="ECO:0000256" key="10">
    <source>
        <dbReference type="ARBA" id="ARBA00022723"/>
    </source>
</evidence>
<dbReference type="PRINTS" id="PR00369">
    <property type="entry name" value="FLAVODOXIN"/>
</dbReference>
<dbReference type="InterPro" id="IPR029039">
    <property type="entry name" value="Flavoprotein-like_sf"/>
</dbReference>
<keyword evidence="8" id="KW-0285">Flavoprotein</keyword>
<dbReference type="Pfam" id="PF00384">
    <property type="entry name" value="Molybdopterin"/>
    <property type="match status" value="1"/>
</dbReference>